<dbReference type="GO" id="GO:0009253">
    <property type="term" value="P:peptidoglycan catabolic process"/>
    <property type="evidence" value="ECO:0007669"/>
    <property type="project" value="InterPro"/>
</dbReference>
<gene>
    <name evidence="4" type="ORF">GC105_06315</name>
</gene>
<reference evidence="4 5" key="1">
    <citation type="submission" date="2019-10" db="EMBL/GenBank/DDBJ databases">
        <title>Alkalibaculum tamaniensis sp.nov., a new alkaliphilic acetogen, isolated on methoxylated aromatics from a mud volcano.</title>
        <authorList>
            <person name="Khomyakova M.A."/>
            <person name="Merkel A.Y."/>
            <person name="Bonch-Osmolovskaya E.A."/>
            <person name="Slobodkin A.I."/>
        </authorList>
    </citation>
    <scope>NUCLEOTIDE SEQUENCE [LARGE SCALE GENOMIC DNA]</scope>
    <source>
        <strain evidence="4 5">M08DMB</strain>
    </source>
</reference>
<keyword evidence="2" id="KW-0812">Transmembrane</keyword>
<dbReference type="PANTHER" id="PTHR30404:SF0">
    <property type="entry name" value="N-ACETYLMURAMOYL-L-ALANINE AMIDASE AMIC"/>
    <property type="match status" value="1"/>
</dbReference>
<dbReference type="CDD" id="cd02696">
    <property type="entry name" value="MurNAc-LAA"/>
    <property type="match status" value="1"/>
</dbReference>
<evidence type="ECO:0000313" key="4">
    <source>
        <dbReference type="EMBL" id="MPW25398.1"/>
    </source>
</evidence>
<dbReference type="InterPro" id="IPR002508">
    <property type="entry name" value="MurNAc-LAA_cat"/>
</dbReference>
<keyword evidence="5" id="KW-1185">Reference proteome</keyword>
<dbReference type="RefSeq" id="WP_152802854.1">
    <property type="nucleotide sequence ID" value="NZ_WHNX01000007.1"/>
</dbReference>
<dbReference type="SUPFAM" id="SSF53187">
    <property type="entry name" value="Zn-dependent exopeptidases"/>
    <property type="match status" value="1"/>
</dbReference>
<keyword evidence="2" id="KW-0472">Membrane</keyword>
<dbReference type="SMART" id="SM00646">
    <property type="entry name" value="Ami_3"/>
    <property type="match status" value="1"/>
</dbReference>
<accession>A0A6A7K7D4</accession>
<dbReference type="InterPro" id="IPR050695">
    <property type="entry name" value="N-acetylmuramoyl_amidase_3"/>
</dbReference>
<feature type="transmembrane region" description="Helical" evidence="2">
    <location>
        <begin position="12"/>
        <end position="32"/>
    </location>
</feature>
<dbReference type="PANTHER" id="PTHR30404">
    <property type="entry name" value="N-ACETYLMURAMOYL-L-ALANINE AMIDASE"/>
    <property type="match status" value="1"/>
</dbReference>
<keyword evidence="2" id="KW-1133">Transmembrane helix</keyword>
<evidence type="ECO:0000259" key="3">
    <source>
        <dbReference type="SMART" id="SM00646"/>
    </source>
</evidence>
<name>A0A6A7K7D4_9FIRM</name>
<dbReference type="Proteomes" id="UP000440004">
    <property type="component" value="Unassembled WGS sequence"/>
</dbReference>
<dbReference type="Gene3D" id="3.40.630.40">
    <property type="entry name" value="Zn-dependent exopeptidases"/>
    <property type="match status" value="1"/>
</dbReference>
<evidence type="ECO:0000313" key="5">
    <source>
        <dbReference type="Proteomes" id="UP000440004"/>
    </source>
</evidence>
<feature type="domain" description="MurNAc-LAA" evidence="3">
    <location>
        <begin position="107"/>
        <end position="283"/>
    </location>
</feature>
<sequence>MKRKTKKRKRNLKIVVSIIISIIFFIFILELINGGQTKNITIMIDSGHGGAEDNLKGAKISTGGREVTLNNSLSLLISKYLEEEGYTVAVTRDLNIEDEHVSLGQRCEIANELMPDLLMSVHHDSISDKSVTGFSLYYSSYRPNLDMDDVYVLYKNKEYKFLKEEIIGGRSNVFFQDNSETRKVISGQDNYKVIDKSPHEISIRSQEFAEILFTELEDIGYMQPLHGSRERAIIDNDLRITRSTNVPSILIEAGFMSNVEEAKQISNKENQEEFARRVVQAVNRYFNQP</sequence>
<evidence type="ECO:0000256" key="2">
    <source>
        <dbReference type="SAM" id="Phobius"/>
    </source>
</evidence>
<proteinExistence type="predicted"/>
<dbReference type="AlphaFoldDB" id="A0A6A7K7D4"/>
<dbReference type="Pfam" id="PF01520">
    <property type="entry name" value="Amidase_3"/>
    <property type="match status" value="1"/>
</dbReference>
<comment type="caution">
    <text evidence="4">The sequence shown here is derived from an EMBL/GenBank/DDBJ whole genome shotgun (WGS) entry which is preliminary data.</text>
</comment>
<dbReference type="GO" id="GO:0030288">
    <property type="term" value="C:outer membrane-bounded periplasmic space"/>
    <property type="evidence" value="ECO:0007669"/>
    <property type="project" value="TreeGrafter"/>
</dbReference>
<protein>
    <recommendedName>
        <fullName evidence="3">MurNAc-LAA domain-containing protein</fullName>
    </recommendedName>
</protein>
<keyword evidence="1" id="KW-0378">Hydrolase</keyword>
<dbReference type="GO" id="GO:0008745">
    <property type="term" value="F:N-acetylmuramoyl-L-alanine amidase activity"/>
    <property type="evidence" value="ECO:0007669"/>
    <property type="project" value="InterPro"/>
</dbReference>
<evidence type="ECO:0000256" key="1">
    <source>
        <dbReference type="ARBA" id="ARBA00022801"/>
    </source>
</evidence>
<organism evidence="4 5">
    <name type="scientific">Alkalibaculum sporogenes</name>
    <dbReference type="NCBI Taxonomy" id="2655001"/>
    <lineage>
        <taxon>Bacteria</taxon>
        <taxon>Bacillati</taxon>
        <taxon>Bacillota</taxon>
        <taxon>Clostridia</taxon>
        <taxon>Eubacteriales</taxon>
        <taxon>Eubacteriaceae</taxon>
        <taxon>Alkalibaculum</taxon>
    </lineage>
</organism>
<dbReference type="EMBL" id="WHNX01000007">
    <property type="protein sequence ID" value="MPW25398.1"/>
    <property type="molecule type" value="Genomic_DNA"/>
</dbReference>